<comment type="caution">
    <text evidence="1">The sequence shown here is derived from an EMBL/GenBank/DDBJ whole genome shotgun (WGS) entry which is preliminary data.</text>
</comment>
<sequence>MEIQTLEVRPQQGYPVYLYLPQQTLLEVRNGDTVRITVSYSYRGPAKTLTLYGAIGHKLIWFDEKVNGSRQISLPDSQSWISRTDYIDVLINTAQIPPGTGYDMYAKFMEGSSDLVISPELYDVINVLAMNPEFQNFQISNWAKV</sequence>
<organism evidence="1 2">
    <name type="scientific">Dehalococcoides mccartyi</name>
    <dbReference type="NCBI Taxonomy" id="61435"/>
    <lineage>
        <taxon>Bacteria</taxon>
        <taxon>Bacillati</taxon>
        <taxon>Chloroflexota</taxon>
        <taxon>Dehalococcoidia</taxon>
        <taxon>Dehalococcoidales</taxon>
        <taxon>Dehalococcoidaceae</taxon>
        <taxon>Dehalococcoides</taxon>
    </lineage>
</organism>
<name>A0A0V8M0I0_9CHLR</name>
<proteinExistence type="predicted"/>
<protein>
    <submittedName>
        <fullName evidence="1">Uncharacterized protein</fullName>
    </submittedName>
</protein>
<dbReference type="Proteomes" id="UP000053577">
    <property type="component" value="Unassembled WGS sequence"/>
</dbReference>
<evidence type="ECO:0000313" key="1">
    <source>
        <dbReference type="EMBL" id="KSV17286.1"/>
    </source>
</evidence>
<dbReference type="EMBL" id="JGYD01000025">
    <property type="protein sequence ID" value="KSV17286.1"/>
    <property type="molecule type" value="Genomic_DNA"/>
</dbReference>
<evidence type="ECO:0000313" key="2">
    <source>
        <dbReference type="Proteomes" id="UP000053577"/>
    </source>
</evidence>
<dbReference type="PATRIC" id="fig|61435.5.peg.1467"/>
<accession>A0A0V8M0I0</accession>
<dbReference type="AlphaFoldDB" id="A0A0V8M0I0"/>
<gene>
    <name evidence="1" type="ORF">DA01_07465</name>
</gene>
<dbReference type="RefSeq" id="WP_058292678.1">
    <property type="nucleotide sequence ID" value="NZ_JGYD01000025.1"/>
</dbReference>
<reference evidence="1 2" key="1">
    <citation type="journal article" date="2015" name="Sci. Rep.">
        <title>A comparative genomics and reductive dehalogenase gene transcription study of two chloroethene-respiring bacteria, Dehalococcoides mccartyi strains MB and 11a.</title>
        <authorList>
            <person name="Low A."/>
            <person name="Shen Z."/>
            <person name="Cheng D."/>
            <person name="Rogers M.J."/>
            <person name="Lee P.K."/>
            <person name="He J."/>
        </authorList>
    </citation>
    <scope>NUCLEOTIDE SEQUENCE [LARGE SCALE GENOMIC DNA]</scope>
    <source>
        <strain evidence="1 2">MB</strain>
    </source>
</reference>